<dbReference type="SUPFAM" id="SSF49464">
    <property type="entry name" value="Carboxypeptidase regulatory domain-like"/>
    <property type="match status" value="1"/>
</dbReference>
<dbReference type="NCBIfam" id="TIGR04057">
    <property type="entry name" value="SusC_RagA_signa"/>
    <property type="match status" value="1"/>
</dbReference>
<evidence type="ECO:0000259" key="9">
    <source>
        <dbReference type="Pfam" id="PF07715"/>
    </source>
</evidence>
<comment type="similarity">
    <text evidence="7">Belongs to the TonB-dependent receptor family.</text>
</comment>
<feature type="chain" id="PRO_5011555192" evidence="8">
    <location>
        <begin position="25"/>
        <end position="1034"/>
    </location>
</feature>
<dbReference type="NCBIfam" id="TIGR04056">
    <property type="entry name" value="OMP_RagA_SusC"/>
    <property type="match status" value="1"/>
</dbReference>
<dbReference type="GO" id="GO:0009279">
    <property type="term" value="C:cell outer membrane"/>
    <property type="evidence" value="ECO:0007669"/>
    <property type="project" value="UniProtKB-SubCell"/>
</dbReference>
<name>A0A1I2MF27_9FLAO</name>
<keyword evidence="5 7" id="KW-0472">Membrane</keyword>
<evidence type="ECO:0000256" key="5">
    <source>
        <dbReference type="ARBA" id="ARBA00023136"/>
    </source>
</evidence>
<dbReference type="Pfam" id="PF13715">
    <property type="entry name" value="CarbopepD_reg_2"/>
    <property type="match status" value="1"/>
</dbReference>
<proteinExistence type="inferred from homology"/>
<dbReference type="FunFam" id="2.170.130.10:FF:000008">
    <property type="entry name" value="SusC/RagA family TonB-linked outer membrane protein"/>
    <property type="match status" value="1"/>
</dbReference>
<evidence type="ECO:0000256" key="6">
    <source>
        <dbReference type="ARBA" id="ARBA00023237"/>
    </source>
</evidence>
<feature type="domain" description="TonB-dependent receptor plug" evidence="9">
    <location>
        <begin position="119"/>
        <end position="233"/>
    </location>
</feature>
<dbReference type="InterPro" id="IPR036942">
    <property type="entry name" value="Beta-barrel_TonB_sf"/>
</dbReference>
<dbReference type="InterPro" id="IPR039426">
    <property type="entry name" value="TonB-dep_rcpt-like"/>
</dbReference>
<comment type="subcellular location">
    <subcellularLocation>
        <location evidence="1 7">Cell outer membrane</location>
        <topology evidence="1 7">Multi-pass membrane protein</topology>
    </subcellularLocation>
</comment>
<dbReference type="SUPFAM" id="SSF56935">
    <property type="entry name" value="Porins"/>
    <property type="match status" value="1"/>
</dbReference>
<dbReference type="PROSITE" id="PS52016">
    <property type="entry name" value="TONB_DEPENDENT_REC_3"/>
    <property type="match status" value="1"/>
</dbReference>
<keyword evidence="6 7" id="KW-0998">Cell outer membrane</keyword>
<dbReference type="Proteomes" id="UP000199116">
    <property type="component" value="Unassembled WGS sequence"/>
</dbReference>
<dbReference type="InterPro" id="IPR023997">
    <property type="entry name" value="TonB-dep_OMP_SusC/RagA_CS"/>
</dbReference>
<reference evidence="11" key="1">
    <citation type="submission" date="2016-10" db="EMBL/GenBank/DDBJ databases">
        <authorList>
            <person name="Varghese N."/>
            <person name="Submissions S."/>
        </authorList>
    </citation>
    <scope>NUCLEOTIDE SEQUENCE [LARGE SCALE GENOMIC DNA]</scope>
    <source>
        <strain evidence="11">DSM 23515</strain>
    </source>
</reference>
<dbReference type="Gene3D" id="2.40.170.20">
    <property type="entry name" value="TonB-dependent receptor, beta-barrel domain"/>
    <property type="match status" value="1"/>
</dbReference>
<keyword evidence="3 7" id="KW-1134">Transmembrane beta strand</keyword>
<sequence length="1034" mass="113116">MKLKEKLKCYFLGIAICLAIPLQAQEVITIRGNITSIDDNMPLPGVNVFVKGSTNGTVTDFDGDFSLQASTDATLVVSFLGFKTLEIPVEGRTDIDITLSPDDEQLSEVVVVGYGSQQRRDLTGSVATVQSEEIKDIPVASVDQKLAGQIPGVQVSTVTGTPGGAARIKIRGSGSIGANSDPLVVIDGFPISNSFNQTSNPLNLLNPDDIASISVLKDASSTAIYGSRGANGVIIIETKQGRSGKLQIDFNTYTGFQQVPDKGRPDLLNGRQFAQFQKEIREDAAIAAGGQASDANIPEEYQNPEMYGEGTDWYETILQTAPQHNVYFNVRGGSDNLRGALSLGYFNQEGVIKYTGFERYTIRTSLEANLTDRLKVGIDLAPTFSIQDTNNTESDFVDVVGSTQWLNPTVPVTDENGNRTPFVGGSGLYENPNPLNSLEFAGTEIENFRGLGTVFAELEVFEGFKAKYSYTADYSNGQSSQFIPSFIGATNLPPPIVPSANLNRSNRLNQSSQVLLNYNRYINDNHSLDLTAGFETQKERSENIILNATDFPDDEVQTIGAAGRINGWNEIIQEWALLSYFARVNYNFKSKYLLTATIRSDGSSRFGDEERYGTFPSLGAAWQISEESFMENSFFENLKLRASYGLSGNFNIGNYTHLATIGSSNYVSGNSIAYGRALNSLGNPNLTWEESNQLDVGVEGDILNNRLSFIFDYYRRTTNNMLIDTEIPSTSGFQFATINGGEILNEGLEIGLNSQNIKGEFTWNTNFNIAFNRNEVLSLEGDNNFILAGRSGEGNPTHITQVGKPIGQFYGYVLEGVYTDQEDLDNSPQYPSAVPGSIKYKDINNDGLIEAVNDFAIIGDPTPDFTFGVTNSFNYKNFDLTAAIDGQYGGDILVGANQFLKNIDGIFNVTTDVLDRWRSPEEPGDGVTPTTNGGRVPYRDVNSSWVEDASFLRMRNLTLGYSFESFFQENGFIKQARIYSSVNNAFIITDYSRGNPQVANSANRGGGSLTLAPGVDFTSYPLARTFILGLNFSF</sequence>
<dbReference type="EMBL" id="FOOH01000013">
    <property type="protein sequence ID" value="SFF89588.1"/>
    <property type="molecule type" value="Genomic_DNA"/>
</dbReference>
<evidence type="ECO:0000256" key="1">
    <source>
        <dbReference type="ARBA" id="ARBA00004571"/>
    </source>
</evidence>
<dbReference type="InterPro" id="IPR037066">
    <property type="entry name" value="Plug_dom_sf"/>
</dbReference>
<dbReference type="Gene3D" id="2.60.40.1120">
    <property type="entry name" value="Carboxypeptidase-like, regulatory domain"/>
    <property type="match status" value="1"/>
</dbReference>
<dbReference type="InterPro" id="IPR023996">
    <property type="entry name" value="TonB-dep_OMP_SusC/RagA"/>
</dbReference>
<gene>
    <name evidence="10" type="ORF">SAMN04488033_1135</name>
</gene>
<keyword evidence="4 7" id="KW-0812">Transmembrane</keyword>
<protein>
    <submittedName>
        <fullName evidence="10">TonB-linked outer membrane protein, SusC/RagA family</fullName>
    </submittedName>
</protein>
<organism evidence="10 11">
    <name type="scientific">Salegentibacter agarivorans</name>
    <dbReference type="NCBI Taxonomy" id="345907"/>
    <lineage>
        <taxon>Bacteria</taxon>
        <taxon>Pseudomonadati</taxon>
        <taxon>Bacteroidota</taxon>
        <taxon>Flavobacteriia</taxon>
        <taxon>Flavobacteriales</taxon>
        <taxon>Flavobacteriaceae</taxon>
        <taxon>Salegentibacter</taxon>
    </lineage>
</organism>
<evidence type="ECO:0000313" key="10">
    <source>
        <dbReference type="EMBL" id="SFF89588.1"/>
    </source>
</evidence>
<dbReference type="RefSeq" id="WP_093304690.1">
    <property type="nucleotide sequence ID" value="NZ_FOOH01000013.1"/>
</dbReference>
<dbReference type="AlphaFoldDB" id="A0A1I2MF27"/>
<evidence type="ECO:0000256" key="8">
    <source>
        <dbReference type="SAM" id="SignalP"/>
    </source>
</evidence>
<dbReference type="Gene3D" id="2.170.130.10">
    <property type="entry name" value="TonB-dependent receptor, plug domain"/>
    <property type="match status" value="1"/>
</dbReference>
<evidence type="ECO:0000256" key="4">
    <source>
        <dbReference type="ARBA" id="ARBA00022692"/>
    </source>
</evidence>
<keyword evidence="8" id="KW-0732">Signal</keyword>
<evidence type="ECO:0000256" key="7">
    <source>
        <dbReference type="PROSITE-ProRule" id="PRU01360"/>
    </source>
</evidence>
<dbReference type="InterPro" id="IPR008969">
    <property type="entry name" value="CarboxyPept-like_regulatory"/>
</dbReference>
<keyword evidence="11" id="KW-1185">Reference proteome</keyword>
<evidence type="ECO:0000256" key="3">
    <source>
        <dbReference type="ARBA" id="ARBA00022452"/>
    </source>
</evidence>
<dbReference type="Pfam" id="PF07715">
    <property type="entry name" value="Plug"/>
    <property type="match status" value="1"/>
</dbReference>
<feature type="signal peptide" evidence="8">
    <location>
        <begin position="1"/>
        <end position="24"/>
    </location>
</feature>
<accession>A0A1I2MF27</accession>
<evidence type="ECO:0000256" key="2">
    <source>
        <dbReference type="ARBA" id="ARBA00022448"/>
    </source>
</evidence>
<keyword evidence="2 7" id="KW-0813">Transport</keyword>
<dbReference type="InterPro" id="IPR012910">
    <property type="entry name" value="Plug_dom"/>
</dbReference>
<evidence type="ECO:0000313" key="11">
    <source>
        <dbReference type="Proteomes" id="UP000199116"/>
    </source>
</evidence>